<organism evidence="7 8">
    <name type="scientific">Coniochaeta ligniaria NRRL 30616</name>
    <dbReference type="NCBI Taxonomy" id="1408157"/>
    <lineage>
        <taxon>Eukaryota</taxon>
        <taxon>Fungi</taxon>
        <taxon>Dikarya</taxon>
        <taxon>Ascomycota</taxon>
        <taxon>Pezizomycotina</taxon>
        <taxon>Sordariomycetes</taxon>
        <taxon>Sordariomycetidae</taxon>
        <taxon>Coniochaetales</taxon>
        <taxon>Coniochaetaceae</taxon>
        <taxon>Coniochaeta</taxon>
    </lineage>
</organism>
<feature type="transmembrane region" description="Helical" evidence="6">
    <location>
        <begin position="229"/>
        <end position="258"/>
    </location>
</feature>
<feature type="transmembrane region" description="Helical" evidence="6">
    <location>
        <begin position="270"/>
        <end position="291"/>
    </location>
</feature>
<dbReference type="InParanoid" id="A0A1J7ITF8"/>
<evidence type="ECO:0000256" key="6">
    <source>
        <dbReference type="SAM" id="Phobius"/>
    </source>
</evidence>
<dbReference type="STRING" id="1408157.A0A1J7ITF8"/>
<dbReference type="GO" id="GO:0022857">
    <property type="term" value="F:transmembrane transporter activity"/>
    <property type="evidence" value="ECO:0007669"/>
    <property type="project" value="TreeGrafter"/>
</dbReference>
<dbReference type="PANTHER" id="PTHR23502:SF4">
    <property type="entry name" value="MAJOR FACILITATOR SUPERFAMILY (MFS) PROFILE DOMAIN-CONTAINING PROTEIN-RELATED"/>
    <property type="match status" value="1"/>
</dbReference>
<dbReference type="FunFam" id="1.20.1250.20:FF:000396">
    <property type="entry name" value="MFS general substrate transporter"/>
    <property type="match status" value="1"/>
</dbReference>
<keyword evidence="8" id="KW-1185">Reference proteome</keyword>
<name>A0A1J7ITF8_9PEZI</name>
<accession>A0A1J7ITF8</accession>
<evidence type="ECO:0000313" key="7">
    <source>
        <dbReference type="EMBL" id="OIW30597.1"/>
    </source>
</evidence>
<dbReference type="OrthoDB" id="4500315at2759"/>
<feature type="transmembrane region" description="Helical" evidence="6">
    <location>
        <begin position="312"/>
        <end position="333"/>
    </location>
</feature>
<dbReference type="InterPro" id="IPR036259">
    <property type="entry name" value="MFS_trans_sf"/>
</dbReference>
<evidence type="ECO:0000256" key="3">
    <source>
        <dbReference type="ARBA" id="ARBA00022989"/>
    </source>
</evidence>
<protein>
    <submittedName>
        <fullName evidence="7">MFS general substrate transporter</fullName>
    </submittedName>
</protein>
<reference evidence="7 8" key="1">
    <citation type="submission" date="2016-10" db="EMBL/GenBank/DDBJ databases">
        <title>Draft genome sequence of Coniochaeta ligniaria NRRL30616, a lignocellulolytic fungus for bioabatement of inhibitors in plant biomass hydrolysates.</title>
        <authorList>
            <consortium name="DOE Joint Genome Institute"/>
            <person name="Jimenez D.J."/>
            <person name="Hector R.E."/>
            <person name="Riley R."/>
            <person name="Sun H."/>
            <person name="Grigoriev I.V."/>
            <person name="Van Elsas J.D."/>
            <person name="Nichols N.N."/>
        </authorList>
    </citation>
    <scope>NUCLEOTIDE SEQUENCE [LARGE SCALE GENOMIC DNA]</scope>
    <source>
        <strain evidence="7 8">NRRL 30616</strain>
    </source>
</reference>
<dbReference type="SUPFAM" id="SSF103473">
    <property type="entry name" value="MFS general substrate transporter"/>
    <property type="match status" value="1"/>
</dbReference>
<keyword evidence="3 6" id="KW-1133">Transmembrane helix</keyword>
<evidence type="ECO:0000313" key="8">
    <source>
        <dbReference type="Proteomes" id="UP000182658"/>
    </source>
</evidence>
<dbReference type="Proteomes" id="UP000182658">
    <property type="component" value="Unassembled WGS sequence"/>
</dbReference>
<dbReference type="GO" id="GO:0005886">
    <property type="term" value="C:plasma membrane"/>
    <property type="evidence" value="ECO:0007669"/>
    <property type="project" value="TreeGrafter"/>
</dbReference>
<comment type="subcellular location">
    <subcellularLocation>
        <location evidence="1">Membrane</location>
        <topology evidence="1">Multi-pass membrane protein</topology>
    </subcellularLocation>
</comment>
<dbReference type="Gene3D" id="1.20.1250.20">
    <property type="entry name" value="MFS general substrate transporter like domains"/>
    <property type="match status" value="1"/>
</dbReference>
<proteinExistence type="predicted"/>
<evidence type="ECO:0000256" key="1">
    <source>
        <dbReference type="ARBA" id="ARBA00004141"/>
    </source>
</evidence>
<evidence type="ECO:0000256" key="5">
    <source>
        <dbReference type="SAM" id="MobiDB-lite"/>
    </source>
</evidence>
<gene>
    <name evidence="7" type="ORF">CONLIGDRAFT_284494</name>
</gene>
<feature type="compositionally biased region" description="Basic and acidic residues" evidence="5">
    <location>
        <begin position="70"/>
        <end position="86"/>
    </location>
</feature>
<feature type="region of interest" description="Disordered" evidence="5">
    <location>
        <begin position="104"/>
        <end position="157"/>
    </location>
</feature>
<feature type="region of interest" description="Disordered" evidence="5">
    <location>
        <begin position="61"/>
        <end position="86"/>
    </location>
</feature>
<feature type="transmembrane region" description="Helical" evidence="6">
    <location>
        <begin position="6"/>
        <end position="23"/>
    </location>
</feature>
<evidence type="ECO:0000256" key="4">
    <source>
        <dbReference type="ARBA" id="ARBA00023136"/>
    </source>
</evidence>
<sequence length="445" mass="50365">MQTFPRIIAMFSGVCGLLLFFFVPETFWDRAPVPRAIIRQRKLTFNDNFFLKYMGRSHASQASSILGPPEARRQSRHDWTSHHPENEVAANEIELSEIARRSESNIRTVTDSEGVLSEPDRPYIPDLKYGPQHRRRSSQPIKTLPPQKREWQPAIPSWLANPPPKQLGRMTPDSVASAPAAIRLPYTTALRHRPTQSFTQQLKPYNGRLNRDNWFKVAIRPFILLSYPAVAYASLIYACSIGWLIVISESVAIIYRGAEYGYDFDAMHTGYVYVGPFVGGVLGTAVAGKLSDVIVQFMARRNKGLYEPEFRLVMMGPVAVATGAGLIGFGWTAAMHAHWLIPTFFFSLLSFGCSLGSTTSITFVVDSYRQYAGEALVTLNFCKNIFHGLVFSLFVTHWLGADGSKSVYIWIGVIQMVAMLFTIPMYVYGKRMRMWTVRQNFMEKF</sequence>
<feature type="transmembrane region" description="Helical" evidence="6">
    <location>
        <begin position="385"/>
        <end position="401"/>
    </location>
</feature>
<dbReference type="PANTHER" id="PTHR23502">
    <property type="entry name" value="MAJOR FACILITATOR SUPERFAMILY"/>
    <property type="match status" value="1"/>
</dbReference>
<keyword evidence="4 6" id="KW-0472">Membrane</keyword>
<evidence type="ECO:0000256" key="2">
    <source>
        <dbReference type="ARBA" id="ARBA00022692"/>
    </source>
</evidence>
<dbReference type="AlphaFoldDB" id="A0A1J7ITF8"/>
<dbReference type="EMBL" id="KV875096">
    <property type="protein sequence ID" value="OIW30597.1"/>
    <property type="molecule type" value="Genomic_DNA"/>
</dbReference>
<keyword evidence="2 6" id="KW-0812">Transmembrane</keyword>
<feature type="transmembrane region" description="Helical" evidence="6">
    <location>
        <begin position="407"/>
        <end position="428"/>
    </location>
</feature>
<feature type="transmembrane region" description="Helical" evidence="6">
    <location>
        <begin position="339"/>
        <end position="365"/>
    </location>
</feature>